<evidence type="ECO:0000256" key="1">
    <source>
        <dbReference type="ARBA" id="ARBA00022729"/>
    </source>
</evidence>
<sequence length="491" mass="53300">MQSTFIPAGGVKMVNISLFMMKLMRLSHGFNTTVRVFDVSVLTNPKLVKEWQGPTPAIDHNGFVKGNRYYMSNYQRGLTILDISDPTSPQQVGFFDTYPNSDDAQFNGAWGTYPYLPSGLILVSDINSGLYVLRDNTKDNPAGSIAVSEQVIQVDQTATQATIDIQRIQGSIGAISVDYDVLSGNATSGDFTPISGTLTWDSNDSNSKTLTMPIQTASTAFNKSVFLRLHNVKGGATISNHITRINFGEQPSKSGYADLHTTALRVVENLGTFTIEVKRINGSEGDLTVQYAFDGVAADAISGELSGELHWQDGETANKILAFQTIDNATTNEDKRYQFTLSGSALGTNQQLSVQILDDESNVAPEIYLTQTVEVNTRQVIQVSVNVTDANNDAVTLNWTQTAGTPVTINNPTSASINFQAPDTAGELHFLLRATDERGKSTEQTLTVKVTEPATTTPTTSPQNSSGGSLYYVLVLLVVSVNRRMRSTLYT</sequence>
<keyword evidence="5" id="KW-0614">Plasmid</keyword>
<dbReference type="EMBL" id="CP072135">
    <property type="protein sequence ID" value="QTH73405.1"/>
    <property type="molecule type" value="Genomic_DNA"/>
</dbReference>
<dbReference type="GO" id="GO:0016020">
    <property type="term" value="C:membrane"/>
    <property type="evidence" value="ECO:0007669"/>
    <property type="project" value="InterPro"/>
</dbReference>
<evidence type="ECO:0000259" key="4">
    <source>
        <dbReference type="Pfam" id="PF03160"/>
    </source>
</evidence>
<proteinExistence type="predicted"/>
<dbReference type="InterPro" id="IPR013211">
    <property type="entry name" value="LVIVD"/>
</dbReference>
<dbReference type="GO" id="GO:0005576">
    <property type="term" value="C:extracellular region"/>
    <property type="evidence" value="ECO:0007669"/>
    <property type="project" value="TreeGrafter"/>
</dbReference>
<dbReference type="KEGG" id="pxi:J5O05_18020"/>
<dbReference type="InterPro" id="IPR027589">
    <property type="entry name" value="Choice_anch_B"/>
</dbReference>
<evidence type="ECO:0000256" key="2">
    <source>
        <dbReference type="ARBA" id="ARBA00022737"/>
    </source>
</evidence>
<evidence type="ECO:0000256" key="3">
    <source>
        <dbReference type="ARBA" id="ARBA00022837"/>
    </source>
</evidence>
<dbReference type="Pfam" id="PF03160">
    <property type="entry name" value="Calx-beta"/>
    <property type="match status" value="2"/>
</dbReference>
<dbReference type="Gene3D" id="2.60.40.2030">
    <property type="match status" value="2"/>
</dbReference>
<name>A0A975HPM2_9GAMM</name>
<reference evidence="5" key="1">
    <citation type="submission" date="2021-03" db="EMBL/GenBank/DDBJ databases">
        <title>Complete Genome of Pseudoalteromonas xiamenensis STKMTI.2, a new potential marine bacterium producing anti-Vibrio compounds.</title>
        <authorList>
            <person name="Handayani D.P."/>
            <person name="Isnansetyo A."/>
            <person name="Istiqomah I."/>
            <person name="Jumina J."/>
        </authorList>
    </citation>
    <scope>NUCLEOTIDE SEQUENCE</scope>
    <source>
        <strain evidence="5">STKMTI.2</strain>
        <plasmid evidence="5">unnamed5</plasmid>
    </source>
</reference>
<dbReference type="Pfam" id="PF08309">
    <property type="entry name" value="LVIVD"/>
    <property type="match status" value="1"/>
</dbReference>
<evidence type="ECO:0000313" key="5">
    <source>
        <dbReference type="EMBL" id="QTH73405.1"/>
    </source>
</evidence>
<dbReference type="PANTHER" id="PTHR38787:SF3">
    <property type="entry name" value="REGULATORY P DOMAIN-CONTAINING PROTEIN"/>
    <property type="match status" value="1"/>
</dbReference>
<evidence type="ECO:0000313" key="6">
    <source>
        <dbReference type="Proteomes" id="UP000664904"/>
    </source>
</evidence>
<dbReference type="Gene3D" id="2.60.40.3010">
    <property type="match status" value="1"/>
</dbReference>
<dbReference type="InterPro" id="IPR003644">
    <property type="entry name" value="Calx_beta"/>
</dbReference>
<keyword evidence="6" id="KW-1185">Reference proteome</keyword>
<geneLocation type="plasmid" evidence="5 6">
    <name>unnamed5</name>
</geneLocation>
<gene>
    <name evidence="5" type="ORF">J5O05_18020</name>
</gene>
<accession>A0A975HPM2</accession>
<keyword evidence="2" id="KW-0677">Repeat</keyword>
<dbReference type="AlphaFoldDB" id="A0A975HPM2"/>
<dbReference type="InterPro" id="IPR038081">
    <property type="entry name" value="CalX-like_sf"/>
</dbReference>
<feature type="domain" description="Calx-beta" evidence="4">
    <location>
        <begin position="259"/>
        <end position="359"/>
    </location>
</feature>
<keyword evidence="3" id="KW-0106">Calcium</keyword>
<protein>
    <submittedName>
        <fullName evidence="5">Choice-of-anchor B family protein</fullName>
    </submittedName>
</protein>
<feature type="domain" description="Calx-beta" evidence="4">
    <location>
        <begin position="139"/>
        <end position="215"/>
    </location>
</feature>
<dbReference type="Proteomes" id="UP000664904">
    <property type="component" value="Plasmid unnamed5"/>
</dbReference>
<organism evidence="5 6">
    <name type="scientific">Pseudoalteromonas xiamenensis</name>
    <dbReference type="NCBI Taxonomy" id="882626"/>
    <lineage>
        <taxon>Bacteria</taxon>
        <taxon>Pseudomonadati</taxon>
        <taxon>Pseudomonadota</taxon>
        <taxon>Gammaproteobacteria</taxon>
        <taxon>Alteromonadales</taxon>
        <taxon>Pseudoalteromonadaceae</taxon>
        <taxon>Pseudoalteromonas</taxon>
    </lineage>
</organism>
<dbReference type="GO" id="GO:0007154">
    <property type="term" value="P:cell communication"/>
    <property type="evidence" value="ECO:0007669"/>
    <property type="project" value="InterPro"/>
</dbReference>
<dbReference type="SUPFAM" id="SSF141072">
    <property type="entry name" value="CalX-like"/>
    <property type="match status" value="2"/>
</dbReference>
<dbReference type="NCBIfam" id="TIGR04312">
    <property type="entry name" value="choice_anch_B"/>
    <property type="match status" value="1"/>
</dbReference>
<dbReference type="PANTHER" id="PTHR38787">
    <property type="entry name" value="REGULATORY P DOMAIN-CONTAINING PROTEIN"/>
    <property type="match status" value="1"/>
</dbReference>
<dbReference type="Pfam" id="PF22352">
    <property type="entry name" value="K319L-like_PKD"/>
    <property type="match status" value="1"/>
</dbReference>
<keyword evidence="1" id="KW-0732">Signal</keyword>